<comment type="caution">
    <text evidence="1">The sequence shown here is derived from an EMBL/GenBank/DDBJ whole genome shotgun (WGS) entry which is preliminary data.</text>
</comment>
<proteinExistence type="predicted"/>
<dbReference type="RefSeq" id="WP_217790343.1">
    <property type="nucleotide sequence ID" value="NZ_JAHSPG010000003.1"/>
</dbReference>
<accession>A0A9E2S846</accession>
<gene>
    <name evidence="1" type="ORF">KTO63_06010</name>
</gene>
<dbReference type="AlphaFoldDB" id="A0A9E2S846"/>
<dbReference type="EMBL" id="JAHSPG010000003">
    <property type="protein sequence ID" value="MBV4356698.1"/>
    <property type="molecule type" value="Genomic_DNA"/>
</dbReference>
<evidence type="ECO:0000313" key="2">
    <source>
        <dbReference type="Proteomes" id="UP000812270"/>
    </source>
</evidence>
<sequence length="57" mass="6387">MKNKDSITTSTSSKGAFIFKKMIEDKKAIREHIQKGGKIADIKEKFSFVKPLSITGK</sequence>
<evidence type="ECO:0000313" key="1">
    <source>
        <dbReference type="EMBL" id="MBV4356698.1"/>
    </source>
</evidence>
<name>A0A9E2S846_9BACT</name>
<keyword evidence="2" id="KW-1185">Reference proteome</keyword>
<protein>
    <submittedName>
        <fullName evidence="1">Uncharacterized protein</fullName>
    </submittedName>
</protein>
<dbReference type="Proteomes" id="UP000812270">
    <property type="component" value="Unassembled WGS sequence"/>
</dbReference>
<organism evidence="1 2">
    <name type="scientific">Pinibacter aurantiacus</name>
    <dbReference type="NCBI Taxonomy" id="2851599"/>
    <lineage>
        <taxon>Bacteria</taxon>
        <taxon>Pseudomonadati</taxon>
        <taxon>Bacteroidota</taxon>
        <taxon>Chitinophagia</taxon>
        <taxon>Chitinophagales</taxon>
        <taxon>Chitinophagaceae</taxon>
        <taxon>Pinibacter</taxon>
    </lineage>
</organism>
<reference evidence="1" key="1">
    <citation type="submission" date="2021-06" db="EMBL/GenBank/DDBJ databases">
        <authorList>
            <person name="Huq M.A."/>
        </authorList>
    </citation>
    <scope>NUCLEOTIDE SEQUENCE</scope>
    <source>
        <strain evidence="1">MAH-26</strain>
    </source>
</reference>